<dbReference type="OrthoDB" id="1118734at2"/>
<organism evidence="2 3">
    <name type="scientific">Pedobacter steynii</name>
    <dbReference type="NCBI Taxonomy" id="430522"/>
    <lineage>
        <taxon>Bacteria</taxon>
        <taxon>Pseudomonadati</taxon>
        <taxon>Bacteroidota</taxon>
        <taxon>Sphingobacteriia</taxon>
        <taxon>Sphingobacteriales</taxon>
        <taxon>Sphingobacteriaceae</taxon>
        <taxon>Pedobacter</taxon>
    </lineage>
</organism>
<dbReference type="Proteomes" id="UP000094313">
    <property type="component" value="Chromosome"/>
</dbReference>
<evidence type="ECO:0000313" key="3">
    <source>
        <dbReference type="Proteomes" id="UP000094313"/>
    </source>
</evidence>
<feature type="chain" id="PRO_5009099010" description="DUF2490 domain-containing protein" evidence="1">
    <location>
        <begin position="21"/>
        <end position="235"/>
    </location>
</feature>
<dbReference type="AlphaFoldDB" id="A0A1D7QQF2"/>
<protein>
    <recommendedName>
        <fullName evidence="4">DUF2490 domain-containing protein</fullName>
    </recommendedName>
</protein>
<accession>A0A1D7QQF2</accession>
<evidence type="ECO:0000256" key="1">
    <source>
        <dbReference type="SAM" id="SignalP"/>
    </source>
</evidence>
<gene>
    <name evidence="2" type="ORF">BFS30_19890</name>
</gene>
<feature type="signal peptide" evidence="1">
    <location>
        <begin position="1"/>
        <end position="20"/>
    </location>
</feature>
<keyword evidence="3" id="KW-1185">Reference proteome</keyword>
<evidence type="ECO:0000313" key="2">
    <source>
        <dbReference type="EMBL" id="AOM80900.1"/>
    </source>
</evidence>
<name>A0A1D7QQF2_9SPHI</name>
<dbReference type="KEGG" id="psty:BFS30_19890"/>
<keyword evidence="1" id="KW-0732">Signal</keyword>
<proteinExistence type="predicted"/>
<sequence>MRISFFLLAMLCSLSQIAIAQVQHQNTGWLFLLNNNKINKKWGTHLDIQLRSSDQFSQLRNLMFRPGLTYFINDKSDVTLGYLLNETFVDQVGRKDLRLTEHRIWQQYIYKHKISTVNISHRFRLEQRFMEQNGAEDLFAQRFRYFFRTILPLAKGKQNFDQGFFAALQNELFFNVQQKDKLNGHFFDQNRAYLAGGYRFSKKLDLEAGYLNQTVKGAGSNSMNHAIQLALYTRF</sequence>
<dbReference type="Pfam" id="PF10677">
    <property type="entry name" value="DUF2490"/>
    <property type="match status" value="1"/>
</dbReference>
<dbReference type="EMBL" id="CP017141">
    <property type="protein sequence ID" value="AOM80900.1"/>
    <property type="molecule type" value="Genomic_DNA"/>
</dbReference>
<dbReference type="InterPro" id="IPR019619">
    <property type="entry name" value="DUF2490"/>
</dbReference>
<reference evidence="2 3" key="1">
    <citation type="submission" date="2016-08" db="EMBL/GenBank/DDBJ databases">
        <authorList>
            <person name="Seilhamer J.J."/>
        </authorList>
    </citation>
    <scope>NUCLEOTIDE SEQUENCE [LARGE SCALE GENOMIC DNA]</scope>
    <source>
        <strain evidence="2 3">DX4</strain>
    </source>
</reference>
<evidence type="ECO:0008006" key="4">
    <source>
        <dbReference type="Google" id="ProtNLM"/>
    </source>
</evidence>